<dbReference type="SUPFAM" id="SSF52540">
    <property type="entry name" value="P-loop containing nucleoside triphosphate hydrolases"/>
    <property type="match status" value="1"/>
</dbReference>
<proteinExistence type="predicted"/>
<dbReference type="Proteomes" id="UP001642484">
    <property type="component" value="Unassembled WGS sequence"/>
</dbReference>
<gene>
    <name evidence="2" type="ORF">CCMP2556_LOCUS52817</name>
</gene>
<reference evidence="2 3" key="1">
    <citation type="submission" date="2024-02" db="EMBL/GenBank/DDBJ databases">
        <authorList>
            <person name="Chen Y."/>
            <person name="Shah S."/>
            <person name="Dougan E. K."/>
            <person name="Thang M."/>
            <person name="Chan C."/>
        </authorList>
    </citation>
    <scope>NUCLEOTIDE SEQUENCE [LARGE SCALE GENOMIC DNA]</scope>
</reference>
<protein>
    <submittedName>
        <fullName evidence="2">Uncharacterized protein</fullName>
    </submittedName>
</protein>
<evidence type="ECO:0000313" key="3">
    <source>
        <dbReference type="Proteomes" id="UP001642484"/>
    </source>
</evidence>
<organism evidence="2 3">
    <name type="scientific">Durusdinium trenchii</name>
    <dbReference type="NCBI Taxonomy" id="1381693"/>
    <lineage>
        <taxon>Eukaryota</taxon>
        <taxon>Sar</taxon>
        <taxon>Alveolata</taxon>
        <taxon>Dinophyceae</taxon>
        <taxon>Suessiales</taxon>
        <taxon>Symbiodiniaceae</taxon>
        <taxon>Durusdinium</taxon>
    </lineage>
</organism>
<dbReference type="Gene3D" id="3.40.50.300">
    <property type="entry name" value="P-loop containing nucleotide triphosphate hydrolases"/>
    <property type="match status" value="1"/>
</dbReference>
<name>A0ABP0SPK1_9DINO</name>
<feature type="region of interest" description="Disordered" evidence="1">
    <location>
        <begin position="484"/>
        <end position="504"/>
    </location>
</feature>
<dbReference type="EMBL" id="CAXAMN010027961">
    <property type="protein sequence ID" value="CAK9114198.1"/>
    <property type="molecule type" value="Genomic_DNA"/>
</dbReference>
<keyword evidence="3" id="KW-1185">Reference proteome</keyword>
<accession>A0ABP0SPK1</accession>
<evidence type="ECO:0000256" key="1">
    <source>
        <dbReference type="SAM" id="MobiDB-lite"/>
    </source>
</evidence>
<dbReference type="InterPro" id="IPR027417">
    <property type="entry name" value="P-loop_NTPase"/>
</dbReference>
<sequence length="556" mass="63089">MDEEYDVVVCGTGFLKQLHAEGLHLQDFPTEKVAWERLDRQLDILQRCRAVGATFCLVMEDFVRWQAGDLIDSLQAVVQLQEFDVVVLGRNEREIRCDDIEATFEHLSRLKCTPLWNYALVIHERYYTSMLSLLQEGTSDLCGFQTDLYFAVERLYRIPSSAIWYVASPLPVQVLSQPGTKGHFAARCAFAMQSRRPIIMLHPMRTGGTSVCDVAAKWYLLGGRGGSSSSAQNCRAESSSWYEFPGLPEQNVPLRADQVNAAFAGGAGFIALEPSYTDWYDGFEPRNISPAIQRWYGAMARDLDLAKGFWHSYLTILLVRDPIERYLSWLRWCLPNCGWLRSKREGDADVMPEGHSRRCFEDWASKFIELLLRPRLSTSGISAWSPLRFEHIKRSHVPGCRGYNKGYHIAQASNCLTRHLLPRERHLKRSLNDSDLEMALSMLQRFDVVLDLSLAPNESSLLLQDAFRRNVECGDRCAQLDSLPDMEIPPSNPHHAGSSGDHPKSFAPLSTVARDLLEQHNLLDRPSEFIRVCQGVGGSILSFIFAQGKWLQQLMI</sequence>
<evidence type="ECO:0000313" key="2">
    <source>
        <dbReference type="EMBL" id="CAK9114198.1"/>
    </source>
</evidence>
<comment type="caution">
    <text evidence="2">The sequence shown here is derived from an EMBL/GenBank/DDBJ whole genome shotgun (WGS) entry which is preliminary data.</text>
</comment>